<comment type="caution">
    <text evidence="1">The sequence shown here is derived from an EMBL/GenBank/DDBJ whole genome shotgun (WGS) entry which is preliminary data.</text>
</comment>
<keyword evidence="2" id="KW-1185">Reference proteome</keyword>
<protein>
    <submittedName>
        <fullName evidence="1">Uncharacterized protein</fullName>
    </submittedName>
</protein>
<dbReference type="EMBL" id="CM004395">
    <property type="protein sequence ID" value="KAG8648256.1"/>
    <property type="molecule type" value="Genomic_DNA"/>
</dbReference>
<evidence type="ECO:0000313" key="2">
    <source>
        <dbReference type="Proteomes" id="UP000091857"/>
    </source>
</evidence>
<organism evidence="1 2">
    <name type="scientific">Manihot esculenta</name>
    <name type="common">Cassava</name>
    <name type="synonym">Jatropha manihot</name>
    <dbReference type="NCBI Taxonomy" id="3983"/>
    <lineage>
        <taxon>Eukaryota</taxon>
        <taxon>Viridiplantae</taxon>
        <taxon>Streptophyta</taxon>
        <taxon>Embryophyta</taxon>
        <taxon>Tracheophyta</taxon>
        <taxon>Spermatophyta</taxon>
        <taxon>Magnoliopsida</taxon>
        <taxon>eudicotyledons</taxon>
        <taxon>Gunneridae</taxon>
        <taxon>Pentapetalae</taxon>
        <taxon>rosids</taxon>
        <taxon>fabids</taxon>
        <taxon>Malpighiales</taxon>
        <taxon>Euphorbiaceae</taxon>
        <taxon>Crotonoideae</taxon>
        <taxon>Manihoteae</taxon>
        <taxon>Manihot</taxon>
    </lineage>
</organism>
<accession>A0ACB7H7V4</accession>
<sequence length="172" mass="18428">MASLKLVVRPFVLALLHAIFLFSSSVLSDGDVAGMVLAGLNSHRTFLGLPAFTDNENADCLAGKIALNVLMDQQCDTASDNSVELDKYPELLSDCGIYINQTKDGVILPVCVATLVPTLVLTNYTYTHFANYINDWRFTGAGIGSGGDWMVVVLSTNTPEGSFGLFTKGSIL</sequence>
<proteinExistence type="predicted"/>
<evidence type="ECO:0000313" key="1">
    <source>
        <dbReference type="EMBL" id="KAG8648256.1"/>
    </source>
</evidence>
<gene>
    <name evidence="1" type="ORF">MANES_09G165901v8</name>
</gene>
<name>A0ACB7H7V4_MANES</name>
<dbReference type="Proteomes" id="UP000091857">
    <property type="component" value="Chromosome 9"/>
</dbReference>
<reference evidence="2" key="1">
    <citation type="journal article" date="2016" name="Nat. Biotechnol.">
        <title>Sequencing wild and cultivated cassava and related species reveals extensive interspecific hybridization and genetic diversity.</title>
        <authorList>
            <person name="Bredeson J.V."/>
            <person name="Lyons J.B."/>
            <person name="Prochnik S.E."/>
            <person name="Wu G.A."/>
            <person name="Ha C.M."/>
            <person name="Edsinger-Gonzales E."/>
            <person name="Grimwood J."/>
            <person name="Schmutz J."/>
            <person name="Rabbi I.Y."/>
            <person name="Egesi C."/>
            <person name="Nauluvula P."/>
            <person name="Lebot V."/>
            <person name="Ndunguru J."/>
            <person name="Mkamilo G."/>
            <person name="Bart R.S."/>
            <person name="Setter T.L."/>
            <person name="Gleadow R.M."/>
            <person name="Kulakow P."/>
            <person name="Ferguson M.E."/>
            <person name="Rounsley S."/>
            <person name="Rokhsar D.S."/>
        </authorList>
    </citation>
    <scope>NUCLEOTIDE SEQUENCE [LARGE SCALE GENOMIC DNA]</scope>
    <source>
        <strain evidence="2">cv. AM560-2</strain>
    </source>
</reference>